<reference evidence="3 4" key="1">
    <citation type="submission" date="2017-06" db="EMBL/GenBank/DDBJ databases">
        <authorList>
            <person name="Kim H.J."/>
            <person name="Triplett B.A."/>
        </authorList>
    </citation>
    <scope>NUCLEOTIDE SEQUENCE [LARGE SCALE GENOMIC DNA]</scope>
    <source>
        <strain evidence="3 4">DSM 29052</strain>
    </source>
</reference>
<dbReference type="PANTHER" id="PTHR46401:SF2">
    <property type="entry name" value="GLYCOSYLTRANSFERASE WBBK-RELATED"/>
    <property type="match status" value="1"/>
</dbReference>
<keyword evidence="1 3" id="KW-0808">Transferase</keyword>
<accession>A0A238ZR15</accession>
<dbReference type="GO" id="GO:0009103">
    <property type="term" value="P:lipopolysaccharide biosynthetic process"/>
    <property type="evidence" value="ECO:0007669"/>
    <property type="project" value="TreeGrafter"/>
</dbReference>
<name>A0A238ZR15_9RHOB</name>
<dbReference type="GO" id="GO:0016757">
    <property type="term" value="F:glycosyltransferase activity"/>
    <property type="evidence" value="ECO:0007669"/>
    <property type="project" value="InterPro"/>
</dbReference>
<dbReference type="AlphaFoldDB" id="A0A238ZR15"/>
<dbReference type="PANTHER" id="PTHR46401">
    <property type="entry name" value="GLYCOSYLTRANSFERASE WBBK-RELATED"/>
    <property type="match status" value="1"/>
</dbReference>
<gene>
    <name evidence="3" type="ORF">SAMN06265370_1377</name>
</gene>
<dbReference type="Gene3D" id="3.40.50.2000">
    <property type="entry name" value="Glycogen Phosphorylase B"/>
    <property type="match status" value="2"/>
</dbReference>
<dbReference type="Pfam" id="PF00534">
    <property type="entry name" value="Glycos_transf_1"/>
    <property type="match status" value="1"/>
</dbReference>
<evidence type="ECO:0000313" key="4">
    <source>
        <dbReference type="Proteomes" id="UP000198417"/>
    </source>
</evidence>
<dbReference type="OrthoDB" id="9790710at2"/>
<sequence length="366" mass="39383">MTPPLHVNGRFLIQPISGVQRYARELLTALDARLGADPALAARIGPVSVWYPAGADLIDPPDWSVLKIRPLAGLRGHAWEQITLGRRAREGILLSLCGAGPLICANQLLVIHDANIWAFPEAFPRNYRLFHKVMRPLLARRVAHLATVSQFSASELARCLHVSAERFTVIYNSAEHMLSASGDAETLDRHGLRAGEYFFAAGNQSPNKNIARLIDALGTISSDSLPLAVAGGFAPGLAQAEIAATDRIRLLGRVTDAEIKTLYANAAAFVWPSLYEGFGIPPLEAMSLGTPVLSSNTTAMPEVLGNTALFFDPTDTVAIAGSIQTFLAYTTEQRAALGVAGREQARRFSWSASADQVLNLLVPEPS</sequence>
<evidence type="ECO:0000313" key="3">
    <source>
        <dbReference type="EMBL" id="SNR85388.1"/>
    </source>
</evidence>
<organism evidence="3 4">
    <name type="scientific">Puniceibacterium sediminis</name>
    <dbReference type="NCBI Taxonomy" id="1608407"/>
    <lineage>
        <taxon>Bacteria</taxon>
        <taxon>Pseudomonadati</taxon>
        <taxon>Pseudomonadota</taxon>
        <taxon>Alphaproteobacteria</taxon>
        <taxon>Rhodobacterales</taxon>
        <taxon>Paracoccaceae</taxon>
        <taxon>Puniceibacterium</taxon>
    </lineage>
</organism>
<protein>
    <submittedName>
        <fullName evidence="3">Glycosyltransferase involved in cell wall bisynthesis</fullName>
    </submittedName>
</protein>
<evidence type="ECO:0000259" key="2">
    <source>
        <dbReference type="Pfam" id="PF00534"/>
    </source>
</evidence>
<dbReference type="InterPro" id="IPR001296">
    <property type="entry name" value="Glyco_trans_1"/>
</dbReference>
<keyword evidence="4" id="KW-1185">Reference proteome</keyword>
<dbReference type="CDD" id="cd03809">
    <property type="entry name" value="GT4_MtfB-like"/>
    <property type="match status" value="1"/>
</dbReference>
<feature type="domain" description="Glycosyl transferase family 1" evidence="2">
    <location>
        <begin position="196"/>
        <end position="343"/>
    </location>
</feature>
<dbReference type="RefSeq" id="WP_089273939.1">
    <property type="nucleotide sequence ID" value="NZ_FZNN01000037.1"/>
</dbReference>
<dbReference type="SUPFAM" id="SSF53756">
    <property type="entry name" value="UDP-Glycosyltransferase/glycogen phosphorylase"/>
    <property type="match status" value="1"/>
</dbReference>
<evidence type="ECO:0000256" key="1">
    <source>
        <dbReference type="ARBA" id="ARBA00022679"/>
    </source>
</evidence>
<proteinExistence type="predicted"/>
<dbReference type="EMBL" id="FZNN01000037">
    <property type="protein sequence ID" value="SNR85388.1"/>
    <property type="molecule type" value="Genomic_DNA"/>
</dbReference>
<dbReference type="Proteomes" id="UP000198417">
    <property type="component" value="Unassembled WGS sequence"/>
</dbReference>